<feature type="transmembrane region" description="Helical" evidence="19">
    <location>
        <begin position="270"/>
        <end position="290"/>
    </location>
</feature>
<keyword evidence="21" id="KW-1185">Reference proteome</keyword>
<feature type="transmembrane region" description="Helical" evidence="19">
    <location>
        <begin position="495"/>
        <end position="514"/>
    </location>
</feature>
<evidence type="ECO:0000256" key="18">
    <source>
        <dbReference type="ARBA" id="ARBA00069705"/>
    </source>
</evidence>
<feature type="transmembrane region" description="Helical" evidence="19">
    <location>
        <begin position="465"/>
        <end position="489"/>
    </location>
</feature>
<dbReference type="FunFam" id="1.20.120.1630:FF:000011">
    <property type="entry name" value="Delta(14)-sterol reductase"/>
    <property type="match status" value="1"/>
</dbReference>
<dbReference type="Gramene" id="BGIOSGA001689-TA">
    <property type="protein sequence ID" value="BGIOSGA001689-PA"/>
    <property type="gene ID" value="BGIOSGA001689"/>
</dbReference>
<evidence type="ECO:0000256" key="1">
    <source>
        <dbReference type="ARBA" id="ARBA00004141"/>
    </source>
</evidence>
<evidence type="ECO:0000313" key="21">
    <source>
        <dbReference type="Proteomes" id="UP000007015"/>
    </source>
</evidence>
<evidence type="ECO:0000256" key="5">
    <source>
        <dbReference type="ARBA" id="ARBA00022692"/>
    </source>
</evidence>
<dbReference type="EC" id="1.3.1.70" evidence="3"/>
<evidence type="ECO:0000256" key="16">
    <source>
        <dbReference type="ARBA" id="ARBA00031227"/>
    </source>
</evidence>
<reference evidence="20 21" key="1">
    <citation type="journal article" date="2005" name="PLoS Biol.">
        <title>The genomes of Oryza sativa: a history of duplications.</title>
        <authorList>
            <person name="Yu J."/>
            <person name="Wang J."/>
            <person name="Lin W."/>
            <person name="Li S."/>
            <person name="Li H."/>
            <person name="Zhou J."/>
            <person name="Ni P."/>
            <person name="Dong W."/>
            <person name="Hu S."/>
            <person name="Zeng C."/>
            <person name="Zhang J."/>
            <person name="Zhang Y."/>
            <person name="Li R."/>
            <person name="Xu Z."/>
            <person name="Li S."/>
            <person name="Li X."/>
            <person name="Zheng H."/>
            <person name="Cong L."/>
            <person name="Lin L."/>
            <person name="Yin J."/>
            <person name="Geng J."/>
            <person name="Li G."/>
            <person name="Shi J."/>
            <person name="Liu J."/>
            <person name="Lv H."/>
            <person name="Li J."/>
            <person name="Wang J."/>
            <person name="Deng Y."/>
            <person name="Ran L."/>
            <person name="Shi X."/>
            <person name="Wang X."/>
            <person name="Wu Q."/>
            <person name="Li C."/>
            <person name="Ren X."/>
            <person name="Wang J."/>
            <person name="Wang X."/>
            <person name="Li D."/>
            <person name="Liu D."/>
            <person name="Zhang X."/>
            <person name="Ji Z."/>
            <person name="Zhao W."/>
            <person name="Sun Y."/>
            <person name="Zhang Z."/>
            <person name="Bao J."/>
            <person name="Han Y."/>
            <person name="Dong L."/>
            <person name="Ji J."/>
            <person name="Chen P."/>
            <person name="Wu S."/>
            <person name="Liu J."/>
            <person name="Xiao Y."/>
            <person name="Bu D."/>
            <person name="Tan J."/>
            <person name="Yang L."/>
            <person name="Ye C."/>
            <person name="Zhang J."/>
            <person name="Xu J."/>
            <person name="Zhou Y."/>
            <person name="Yu Y."/>
            <person name="Zhang B."/>
            <person name="Zhuang S."/>
            <person name="Wei H."/>
            <person name="Liu B."/>
            <person name="Lei M."/>
            <person name="Yu H."/>
            <person name="Li Y."/>
            <person name="Xu H."/>
            <person name="Wei S."/>
            <person name="He X."/>
            <person name="Fang L."/>
            <person name="Zhang Z."/>
            <person name="Zhang Y."/>
            <person name="Huang X."/>
            <person name="Su Z."/>
            <person name="Tong W."/>
            <person name="Li J."/>
            <person name="Tong Z."/>
            <person name="Li S."/>
            <person name="Ye J."/>
            <person name="Wang L."/>
            <person name="Fang L."/>
            <person name="Lei T."/>
            <person name="Chen C."/>
            <person name="Chen H."/>
            <person name="Xu Z."/>
            <person name="Li H."/>
            <person name="Huang H."/>
            <person name="Zhang F."/>
            <person name="Xu H."/>
            <person name="Li N."/>
            <person name="Zhao C."/>
            <person name="Li S."/>
            <person name="Dong L."/>
            <person name="Huang Y."/>
            <person name="Li L."/>
            <person name="Xi Y."/>
            <person name="Qi Q."/>
            <person name="Li W."/>
            <person name="Zhang B."/>
            <person name="Hu W."/>
            <person name="Zhang Y."/>
            <person name="Tian X."/>
            <person name="Jiao Y."/>
            <person name="Liang X."/>
            <person name="Jin J."/>
            <person name="Gao L."/>
            <person name="Zheng W."/>
            <person name="Hao B."/>
            <person name="Liu S."/>
            <person name="Wang W."/>
            <person name="Yuan L."/>
            <person name="Cao M."/>
            <person name="McDermott J."/>
            <person name="Samudrala R."/>
            <person name="Wang J."/>
            <person name="Wong G.K."/>
            <person name="Yang H."/>
        </authorList>
    </citation>
    <scope>NUCLEOTIDE SEQUENCE [LARGE SCALE GENOMIC DNA]</scope>
    <source>
        <strain evidence="21">cv. 93-11</strain>
    </source>
</reference>
<evidence type="ECO:0000256" key="13">
    <source>
        <dbReference type="ARBA" id="ARBA00023166"/>
    </source>
</evidence>
<dbReference type="STRING" id="39946.A2WPR6"/>
<sequence>MLNTVLMKILWDTGDINSLEAIERYFNCRSRGSASRTNGGFSLQLGPDFSLCDGCVFLGARLAWTNRDEVLVLRVRRHDRTHVLQPYLQHVESVADETELQRRELHLFANTGVDGSTRTPRWASARFLGHDIDLSRAGIDDLRALLLHTAPRSLILVEDLDRFLQGGGDADRGLSSSWRISISVPAGRRGRGGEGAELHGRRRVVLRRGAGDGVHDARRQGGRGRGGGRWALNYLALLAQSELGSAVEIPLPSPLEMDATALAASLVPSWSAVVVLFSYLGYLATAGAVLPGKLVPGAVLPDSSRLHYRCNGLVSLLLLLVLSALGVYMGWMSPTVIADRGIELLSATFIFSVIVTFLLYYSGLRSHHKSSSLKPHVSGNFIQDWWLGVQLNPHFMGVDLKFFFVRAGMMAWLFINLSLFAKSYLAGSANLSVILYQFFCAWYVVDYFVHEELMTSTWDIIAERLGFMLVFGDLVFIPFTFTIQGWWLLRNNVELSLLAATVNCFIFVIGYLVFRGANKQKHVFKKSPKALIWGKTPKLVGGKLLVSGYWGIARHCNYLGDILLALSFSLPCGTSSVIPYFYPTYLFILLIWRERRDEARCSEKYKEIWVEYCKLVPWRIFPYVY</sequence>
<keyword evidence="10" id="KW-0756">Sterol biosynthesis</keyword>
<proteinExistence type="inferred from homology"/>
<dbReference type="Gene3D" id="1.20.120.1630">
    <property type="match status" value="1"/>
</dbReference>
<evidence type="ECO:0000256" key="11">
    <source>
        <dbReference type="ARBA" id="ARBA00023098"/>
    </source>
</evidence>
<dbReference type="PANTHER" id="PTHR21257:SF52">
    <property type="entry name" value="DELTA(14)-STEROL REDUCTASE TM7SF2"/>
    <property type="match status" value="1"/>
</dbReference>
<evidence type="ECO:0000256" key="10">
    <source>
        <dbReference type="ARBA" id="ARBA00023011"/>
    </source>
</evidence>
<dbReference type="GO" id="GO:0050613">
    <property type="term" value="F:Delta14-sterol reductase activity"/>
    <property type="evidence" value="ECO:0007669"/>
    <property type="project" value="UniProtKB-EC"/>
</dbReference>
<keyword evidence="13" id="KW-1207">Sterol metabolism</keyword>
<evidence type="ECO:0000256" key="19">
    <source>
        <dbReference type="SAM" id="Phobius"/>
    </source>
</evidence>
<dbReference type="InterPro" id="IPR001171">
    <property type="entry name" value="ERG24_DHCR-like"/>
</dbReference>
<keyword evidence="11" id="KW-0443">Lipid metabolism</keyword>
<feature type="transmembrane region" description="Helical" evidence="19">
    <location>
        <begin position="403"/>
        <end position="421"/>
    </location>
</feature>
<keyword evidence="8 19" id="KW-1133">Transmembrane helix</keyword>
<dbReference type="EMBL" id="CM000126">
    <property type="protein sequence ID" value="EAY73962.1"/>
    <property type="molecule type" value="Genomic_DNA"/>
</dbReference>
<dbReference type="GO" id="GO:0005789">
    <property type="term" value="C:endoplasmic reticulum membrane"/>
    <property type="evidence" value="ECO:0007669"/>
    <property type="project" value="TreeGrafter"/>
</dbReference>
<dbReference type="Proteomes" id="UP000007015">
    <property type="component" value="Chromosome 1"/>
</dbReference>
<keyword evidence="12 19" id="KW-0472">Membrane</keyword>
<dbReference type="PANTHER" id="PTHR21257">
    <property type="entry name" value="DELTA(14)-STEROL REDUCTASE"/>
    <property type="match status" value="1"/>
</dbReference>
<keyword evidence="14" id="KW-0753">Steroid metabolism</keyword>
<evidence type="ECO:0000256" key="2">
    <source>
        <dbReference type="ARBA" id="ARBA00005402"/>
    </source>
</evidence>
<dbReference type="InterPro" id="IPR018083">
    <property type="entry name" value="Sterol_reductase_CS"/>
</dbReference>
<evidence type="ECO:0000256" key="4">
    <source>
        <dbReference type="ARBA" id="ARBA00022516"/>
    </source>
</evidence>
<protein>
    <recommendedName>
        <fullName evidence="18">Delta(14)-sterol reductase</fullName>
        <ecNumber evidence="3">1.3.1.70</ecNumber>
    </recommendedName>
    <alternativeName>
        <fullName evidence="15">C-14 sterol reductase</fullName>
    </alternativeName>
    <alternativeName>
        <fullName evidence="16">Sterol C14-reductase</fullName>
    </alternativeName>
</protein>
<keyword evidence="5 19" id="KW-0812">Transmembrane</keyword>
<dbReference type="OMA" id="QRIWIPL"/>
<gene>
    <name evidence="20" type="ORF">OsI_01846</name>
</gene>
<dbReference type="GO" id="GO:0016126">
    <property type="term" value="P:sterol biosynthetic process"/>
    <property type="evidence" value="ECO:0007669"/>
    <property type="project" value="UniProtKB-KW"/>
</dbReference>
<feature type="transmembrane region" description="Helical" evidence="19">
    <location>
        <begin position="564"/>
        <end position="592"/>
    </location>
</feature>
<evidence type="ECO:0000256" key="15">
    <source>
        <dbReference type="ARBA" id="ARBA00030165"/>
    </source>
</evidence>
<dbReference type="AlphaFoldDB" id="A2WPR6"/>
<organism evidence="20 21">
    <name type="scientific">Oryza sativa subsp. indica</name>
    <name type="common">Rice</name>
    <dbReference type="NCBI Taxonomy" id="39946"/>
    <lineage>
        <taxon>Eukaryota</taxon>
        <taxon>Viridiplantae</taxon>
        <taxon>Streptophyta</taxon>
        <taxon>Embryophyta</taxon>
        <taxon>Tracheophyta</taxon>
        <taxon>Spermatophyta</taxon>
        <taxon>Magnoliopsida</taxon>
        <taxon>Liliopsida</taxon>
        <taxon>Poales</taxon>
        <taxon>Poaceae</taxon>
        <taxon>BOP clade</taxon>
        <taxon>Oryzoideae</taxon>
        <taxon>Oryzeae</taxon>
        <taxon>Oryzinae</taxon>
        <taxon>Oryza</taxon>
        <taxon>Oryza sativa</taxon>
    </lineage>
</organism>
<evidence type="ECO:0000256" key="6">
    <source>
        <dbReference type="ARBA" id="ARBA00022857"/>
    </source>
</evidence>
<evidence type="ECO:0000256" key="12">
    <source>
        <dbReference type="ARBA" id="ARBA00023136"/>
    </source>
</evidence>
<keyword evidence="4" id="KW-0444">Lipid biosynthesis</keyword>
<evidence type="ECO:0000256" key="8">
    <source>
        <dbReference type="ARBA" id="ARBA00022989"/>
    </source>
</evidence>
<evidence type="ECO:0000256" key="14">
    <source>
        <dbReference type="ARBA" id="ARBA00023221"/>
    </source>
</evidence>
<evidence type="ECO:0000313" key="20">
    <source>
        <dbReference type="EMBL" id="EAY73962.1"/>
    </source>
</evidence>
<feature type="transmembrane region" description="Helical" evidence="19">
    <location>
        <begin position="427"/>
        <end position="445"/>
    </location>
</feature>
<name>A2WPR6_ORYSI</name>
<comment type="pathway">
    <text evidence="17">Steroid biosynthesis.</text>
</comment>
<evidence type="ECO:0000256" key="9">
    <source>
        <dbReference type="ARBA" id="ARBA00023002"/>
    </source>
</evidence>
<dbReference type="HOGENOM" id="CLU_437687_0_0_1"/>
<accession>A2WPR6</accession>
<comment type="subcellular location">
    <subcellularLocation>
        <location evidence="1">Membrane</location>
        <topology evidence="1">Multi-pass membrane protein</topology>
    </subcellularLocation>
</comment>
<dbReference type="Pfam" id="PF01222">
    <property type="entry name" value="ERG4_ERG24"/>
    <property type="match status" value="1"/>
</dbReference>
<keyword evidence="7" id="KW-0752">Steroid biosynthesis</keyword>
<evidence type="ECO:0000256" key="7">
    <source>
        <dbReference type="ARBA" id="ARBA00022955"/>
    </source>
</evidence>
<keyword evidence="6" id="KW-0521">NADP</keyword>
<keyword evidence="9" id="KW-0560">Oxidoreductase</keyword>
<comment type="similarity">
    <text evidence="2">Belongs to the ERG4/ERG24 family.</text>
</comment>
<feature type="transmembrane region" description="Helical" evidence="19">
    <location>
        <begin position="535"/>
        <end position="552"/>
    </location>
</feature>
<evidence type="ECO:0000256" key="17">
    <source>
        <dbReference type="ARBA" id="ARBA00060577"/>
    </source>
</evidence>
<dbReference type="PROSITE" id="PS01018">
    <property type="entry name" value="STEROL_REDUCT_2"/>
    <property type="match status" value="1"/>
</dbReference>
<feature type="transmembrane region" description="Helical" evidence="19">
    <location>
        <begin position="311"/>
        <end position="332"/>
    </location>
</feature>
<evidence type="ECO:0000256" key="3">
    <source>
        <dbReference type="ARBA" id="ARBA00012413"/>
    </source>
</evidence>
<feature type="transmembrane region" description="Helical" evidence="19">
    <location>
        <begin position="344"/>
        <end position="364"/>
    </location>
</feature>